<comment type="caution">
    <text evidence="1">The sequence shown here is derived from an EMBL/GenBank/DDBJ whole genome shotgun (WGS) entry which is preliminary data.</text>
</comment>
<dbReference type="Proteomes" id="UP000249061">
    <property type="component" value="Unassembled WGS sequence"/>
</dbReference>
<proteinExistence type="predicted"/>
<accession>A0A2W5W2N5</accession>
<reference evidence="1 2" key="1">
    <citation type="submission" date="2017-08" db="EMBL/GenBank/DDBJ databases">
        <title>Infants hospitalized years apart are colonized by the same room-sourced microbial strains.</title>
        <authorList>
            <person name="Brooks B."/>
            <person name="Olm M.R."/>
            <person name="Firek B.A."/>
            <person name="Baker R."/>
            <person name="Thomas B.C."/>
            <person name="Morowitz M.J."/>
            <person name="Banfield J.F."/>
        </authorList>
    </citation>
    <scope>NUCLEOTIDE SEQUENCE [LARGE SCALE GENOMIC DNA]</scope>
    <source>
        <strain evidence="1">S2_003_000_R2_14</strain>
    </source>
</reference>
<evidence type="ECO:0008006" key="3">
    <source>
        <dbReference type="Google" id="ProtNLM"/>
    </source>
</evidence>
<gene>
    <name evidence="1" type="ORF">DI536_03555</name>
</gene>
<evidence type="ECO:0000313" key="1">
    <source>
        <dbReference type="EMBL" id="PZR17411.1"/>
    </source>
</evidence>
<dbReference type="AlphaFoldDB" id="A0A2W5W2N5"/>
<dbReference type="EMBL" id="QFQP01000002">
    <property type="protein sequence ID" value="PZR17411.1"/>
    <property type="molecule type" value="Genomic_DNA"/>
</dbReference>
<name>A0A2W5W2N5_9BACT</name>
<protein>
    <recommendedName>
        <fullName evidence="3">PDZ domain-containing protein</fullName>
    </recommendedName>
</protein>
<evidence type="ECO:0000313" key="2">
    <source>
        <dbReference type="Proteomes" id="UP000249061"/>
    </source>
</evidence>
<organism evidence="1 2">
    <name type="scientific">Archangium gephyra</name>
    <dbReference type="NCBI Taxonomy" id="48"/>
    <lineage>
        <taxon>Bacteria</taxon>
        <taxon>Pseudomonadati</taxon>
        <taxon>Myxococcota</taxon>
        <taxon>Myxococcia</taxon>
        <taxon>Myxococcales</taxon>
        <taxon>Cystobacterineae</taxon>
        <taxon>Archangiaceae</taxon>
        <taxon>Archangium</taxon>
    </lineage>
</organism>
<sequence>MRRWALLLFFTGCASGFTSTIHEPSAPLSVSAVVIPPVRVLGVSEASWHRYELAQRQVDVALRMMGDRLAVVGPAQVQVARWDEPGWLGTNALPVLTRAGLPPAEALVLRATAEQRITSGTMEREDSKGLAKGGRATHEKRWLVTVELIHPGSREALAEFSGQVTVDPFAPPTGEEEFDPDWPMTRMLEKLTREALLLTKKYLVDRSAVNDTGLTLALSPAFTAAHPDASAAQTDALQAEVWMQARARFLSPWLDENTAAKLARMPPVLFVYAAPGNASLQPGDMILSIDGQPPLPEVLARKRLNGVPVEVRVGRDGNERDEVIP</sequence>